<keyword evidence="6 11" id="KW-0547">Nucleotide-binding</keyword>
<comment type="caution">
    <text evidence="13">The sequence shown here is derived from an EMBL/GenBank/DDBJ whole genome shotgun (WGS) entry which is preliminary data.</text>
</comment>
<evidence type="ECO:0000259" key="12">
    <source>
        <dbReference type="Pfam" id="PF02223"/>
    </source>
</evidence>
<dbReference type="InterPro" id="IPR018094">
    <property type="entry name" value="Thymidylate_kinase"/>
</dbReference>
<evidence type="ECO:0000256" key="3">
    <source>
        <dbReference type="ARBA" id="ARBA00017144"/>
    </source>
</evidence>
<name>A0ABW2II43_9PROT</name>
<feature type="binding site" evidence="11">
    <location>
        <begin position="13"/>
        <end position="20"/>
    </location>
    <ligand>
        <name>ATP</name>
        <dbReference type="ChEBI" id="CHEBI:30616"/>
    </ligand>
</feature>
<dbReference type="InterPro" id="IPR027417">
    <property type="entry name" value="P-loop_NTPase"/>
</dbReference>
<comment type="function">
    <text evidence="11">Phosphorylation of dTMP to form dTDP in both de novo and salvage pathways of dTTP synthesis.</text>
</comment>
<evidence type="ECO:0000256" key="10">
    <source>
        <dbReference type="ARBA" id="ARBA00048743"/>
    </source>
</evidence>
<dbReference type="CDD" id="cd01672">
    <property type="entry name" value="TMPK"/>
    <property type="match status" value="1"/>
</dbReference>
<comment type="catalytic activity">
    <reaction evidence="10 11">
        <text>dTMP + ATP = dTDP + ADP</text>
        <dbReference type="Rhea" id="RHEA:13517"/>
        <dbReference type="ChEBI" id="CHEBI:30616"/>
        <dbReference type="ChEBI" id="CHEBI:58369"/>
        <dbReference type="ChEBI" id="CHEBI:63528"/>
        <dbReference type="ChEBI" id="CHEBI:456216"/>
        <dbReference type="EC" id="2.7.4.9"/>
    </reaction>
</comment>
<evidence type="ECO:0000256" key="2">
    <source>
        <dbReference type="ARBA" id="ARBA00012980"/>
    </source>
</evidence>
<protein>
    <recommendedName>
        <fullName evidence="3 11">Thymidylate kinase</fullName>
        <ecNumber evidence="2 11">2.7.4.9</ecNumber>
    </recommendedName>
    <alternativeName>
        <fullName evidence="9 11">dTMP kinase</fullName>
    </alternativeName>
</protein>
<sequence>MHTYKGRFITLEGGEGVGKSTLAANLKLELEKKGQNVVLTREPGGSIGGETIRTLVLNPPHSDGSWSPLTQTLLFFAARRDHLEHVIIPALTRGDWVICDRFTDSTRAYQAVAGGVDQDTITQFDTMVVGENQPDLTLILDMALEDAAKRRVLRNGPIDAFESLPQSFHEKVRHAFIQISQVHPERCYLVDASLEATAVTQKALEIVSNRLKLS</sequence>
<keyword evidence="14" id="KW-1185">Reference proteome</keyword>
<evidence type="ECO:0000256" key="4">
    <source>
        <dbReference type="ARBA" id="ARBA00022679"/>
    </source>
</evidence>
<gene>
    <name evidence="11 13" type="primary">tmk</name>
    <name evidence="13" type="ORF">ACFQS8_02895</name>
</gene>
<feature type="domain" description="Thymidylate kinase-like" evidence="12">
    <location>
        <begin position="11"/>
        <end position="202"/>
    </location>
</feature>
<evidence type="ECO:0000256" key="11">
    <source>
        <dbReference type="HAMAP-Rule" id="MF_00165"/>
    </source>
</evidence>
<dbReference type="PROSITE" id="PS01331">
    <property type="entry name" value="THYMIDYLATE_KINASE"/>
    <property type="match status" value="1"/>
</dbReference>
<keyword evidence="7 11" id="KW-0418">Kinase</keyword>
<dbReference type="NCBIfam" id="TIGR00041">
    <property type="entry name" value="DTMP_kinase"/>
    <property type="match status" value="1"/>
</dbReference>
<evidence type="ECO:0000256" key="8">
    <source>
        <dbReference type="ARBA" id="ARBA00022840"/>
    </source>
</evidence>
<dbReference type="InterPro" id="IPR039430">
    <property type="entry name" value="Thymidylate_kin-like_dom"/>
</dbReference>
<dbReference type="Pfam" id="PF02223">
    <property type="entry name" value="Thymidylate_kin"/>
    <property type="match status" value="1"/>
</dbReference>
<evidence type="ECO:0000256" key="1">
    <source>
        <dbReference type="ARBA" id="ARBA00009776"/>
    </source>
</evidence>
<proteinExistence type="inferred from homology"/>
<dbReference type="PANTHER" id="PTHR10344">
    <property type="entry name" value="THYMIDYLATE KINASE"/>
    <property type="match status" value="1"/>
</dbReference>
<comment type="similarity">
    <text evidence="1 11">Belongs to the thymidylate kinase family.</text>
</comment>
<keyword evidence="8 11" id="KW-0067">ATP-binding</keyword>
<organism evidence="13 14">
    <name type="scientific">Hirschia litorea</name>
    <dbReference type="NCBI Taxonomy" id="1199156"/>
    <lineage>
        <taxon>Bacteria</taxon>
        <taxon>Pseudomonadati</taxon>
        <taxon>Pseudomonadota</taxon>
        <taxon>Alphaproteobacteria</taxon>
        <taxon>Hyphomonadales</taxon>
        <taxon>Hyphomonadaceae</taxon>
        <taxon>Hirschia</taxon>
    </lineage>
</organism>
<accession>A0ABW2II43</accession>
<reference evidence="14" key="1">
    <citation type="journal article" date="2019" name="Int. J. Syst. Evol. Microbiol.">
        <title>The Global Catalogue of Microorganisms (GCM) 10K type strain sequencing project: providing services to taxonomists for standard genome sequencing and annotation.</title>
        <authorList>
            <consortium name="The Broad Institute Genomics Platform"/>
            <consortium name="The Broad Institute Genome Sequencing Center for Infectious Disease"/>
            <person name="Wu L."/>
            <person name="Ma J."/>
        </authorList>
    </citation>
    <scope>NUCLEOTIDE SEQUENCE [LARGE SCALE GENOMIC DNA]</scope>
    <source>
        <strain evidence="14">CCUG 51308</strain>
    </source>
</reference>
<dbReference type="HAMAP" id="MF_00165">
    <property type="entry name" value="Thymidylate_kinase"/>
    <property type="match status" value="1"/>
</dbReference>
<evidence type="ECO:0000256" key="9">
    <source>
        <dbReference type="ARBA" id="ARBA00029962"/>
    </source>
</evidence>
<keyword evidence="4 11" id="KW-0808">Transferase</keyword>
<evidence type="ECO:0000256" key="7">
    <source>
        <dbReference type="ARBA" id="ARBA00022777"/>
    </source>
</evidence>
<dbReference type="EMBL" id="JBHTBR010000002">
    <property type="protein sequence ID" value="MFC7290551.1"/>
    <property type="molecule type" value="Genomic_DNA"/>
</dbReference>
<dbReference type="GO" id="GO:0004798">
    <property type="term" value="F:dTMP kinase activity"/>
    <property type="evidence" value="ECO:0007669"/>
    <property type="project" value="UniProtKB-EC"/>
</dbReference>
<evidence type="ECO:0000313" key="13">
    <source>
        <dbReference type="EMBL" id="MFC7290551.1"/>
    </source>
</evidence>
<dbReference type="PANTHER" id="PTHR10344:SF4">
    <property type="entry name" value="UMP-CMP KINASE 2, MITOCHONDRIAL"/>
    <property type="match status" value="1"/>
</dbReference>
<dbReference type="Gene3D" id="3.40.50.300">
    <property type="entry name" value="P-loop containing nucleotide triphosphate hydrolases"/>
    <property type="match status" value="1"/>
</dbReference>
<dbReference type="EC" id="2.7.4.9" evidence="2 11"/>
<keyword evidence="5 11" id="KW-0545">Nucleotide biosynthesis</keyword>
<evidence type="ECO:0000313" key="14">
    <source>
        <dbReference type="Proteomes" id="UP001596492"/>
    </source>
</evidence>
<dbReference type="InterPro" id="IPR018095">
    <property type="entry name" value="Thymidylate_kin_CS"/>
</dbReference>
<dbReference type="Proteomes" id="UP001596492">
    <property type="component" value="Unassembled WGS sequence"/>
</dbReference>
<evidence type="ECO:0000256" key="5">
    <source>
        <dbReference type="ARBA" id="ARBA00022727"/>
    </source>
</evidence>
<dbReference type="SUPFAM" id="SSF52540">
    <property type="entry name" value="P-loop containing nucleoside triphosphate hydrolases"/>
    <property type="match status" value="1"/>
</dbReference>
<dbReference type="RefSeq" id="WP_382165534.1">
    <property type="nucleotide sequence ID" value="NZ_JBHTBR010000002.1"/>
</dbReference>
<evidence type="ECO:0000256" key="6">
    <source>
        <dbReference type="ARBA" id="ARBA00022741"/>
    </source>
</evidence>